<dbReference type="Pfam" id="PF13041">
    <property type="entry name" value="PPR_2"/>
    <property type="match status" value="2"/>
</dbReference>
<feature type="compositionally biased region" description="Acidic residues" evidence="4">
    <location>
        <begin position="555"/>
        <end position="574"/>
    </location>
</feature>
<feature type="compositionally biased region" description="Acidic residues" evidence="4">
    <location>
        <begin position="346"/>
        <end position="365"/>
    </location>
</feature>
<feature type="repeat" description="PPR" evidence="3">
    <location>
        <begin position="66"/>
        <end position="100"/>
    </location>
</feature>
<evidence type="ECO:0000256" key="3">
    <source>
        <dbReference type="PROSITE-ProRule" id="PRU00708"/>
    </source>
</evidence>
<feature type="repeat" description="PPR" evidence="3">
    <location>
        <begin position="238"/>
        <end position="272"/>
    </location>
</feature>
<evidence type="ECO:0000256" key="2">
    <source>
        <dbReference type="ARBA" id="ARBA00022737"/>
    </source>
</evidence>
<keyword evidence="6" id="KW-1185">Reference proteome</keyword>
<feature type="repeat" description="PPR" evidence="3">
    <location>
        <begin position="28"/>
        <end position="62"/>
    </location>
</feature>
<feature type="repeat" description="PPR" evidence="3">
    <location>
        <begin position="133"/>
        <end position="167"/>
    </location>
</feature>
<dbReference type="PANTHER" id="PTHR47447">
    <property type="entry name" value="OS03G0856100 PROTEIN"/>
    <property type="match status" value="1"/>
</dbReference>
<dbReference type="Proteomes" id="UP001153076">
    <property type="component" value="Unassembled WGS sequence"/>
</dbReference>
<dbReference type="SUPFAM" id="SSF81901">
    <property type="entry name" value="HCP-like"/>
    <property type="match status" value="1"/>
</dbReference>
<feature type="repeat" description="PPR" evidence="3">
    <location>
        <begin position="273"/>
        <end position="307"/>
    </location>
</feature>
<evidence type="ECO:0008006" key="7">
    <source>
        <dbReference type="Google" id="ProtNLM"/>
    </source>
</evidence>
<evidence type="ECO:0000256" key="4">
    <source>
        <dbReference type="SAM" id="MobiDB-lite"/>
    </source>
</evidence>
<evidence type="ECO:0000313" key="6">
    <source>
        <dbReference type="Proteomes" id="UP001153076"/>
    </source>
</evidence>
<dbReference type="PANTHER" id="PTHR47447:SF17">
    <property type="entry name" value="OS12G0638900 PROTEIN"/>
    <property type="match status" value="1"/>
</dbReference>
<feature type="repeat" description="PPR" evidence="3">
    <location>
        <begin position="377"/>
        <end position="411"/>
    </location>
</feature>
<evidence type="ECO:0000256" key="1">
    <source>
        <dbReference type="ARBA" id="ARBA00007626"/>
    </source>
</evidence>
<feature type="compositionally biased region" description="Polar residues" evidence="4">
    <location>
        <begin position="329"/>
        <end position="340"/>
    </location>
</feature>
<feature type="repeat" description="PPR" evidence="3">
    <location>
        <begin position="447"/>
        <end position="481"/>
    </location>
</feature>
<name>A0A9Q1KP13_9CARY</name>
<feature type="compositionally biased region" description="Polar residues" evidence="4">
    <location>
        <begin position="538"/>
        <end position="549"/>
    </location>
</feature>
<dbReference type="EMBL" id="JAKOGI010000049">
    <property type="protein sequence ID" value="KAJ8446767.1"/>
    <property type="molecule type" value="Genomic_DNA"/>
</dbReference>
<accession>A0A9Q1KP13</accession>
<feature type="region of interest" description="Disordered" evidence="4">
    <location>
        <begin position="325"/>
        <end position="377"/>
    </location>
</feature>
<comment type="similarity">
    <text evidence="1">Belongs to the PPR family. P subfamily.</text>
</comment>
<feature type="repeat" description="PPR" evidence="3">
    <location>
        <begin position="203"/>
        <end position="237"/>
    </location>
</feature>
<proteinExistence type="inferred from homology"/>
<dbReference type="Gene3D" id="1.25.40.10">
    <property type="entry name" value="Tetratricopeptide repeat domain"/>
    <property type="match status" value="4"/>
</dbReference>
<comment type="caution">
    <text evidence="5">The sequence shown here is derived from an EMBL/GenBank/DDBJ whole genome shotgun (WGS) entry which is preliminary data.</text>
</comment>
<dbReference type="Pfam" id="PF13812">
    <property type="entry name" value="PPR_3"/>
    <property type="match status" value="2"/>
</dbReference>
<dbReference type="AlphaFoldDB" id="A0A9Q1KP13"/>
<dbReference type="NCBIfam" id="TIGR00756">
    <property type="entry name" value="PPR"/>
    <property type="match status" value="9"/>
</dbReference>
<keyword evidence="2" id="KW-0677">Repeat</keyword>
<feature type="repeat" description="PPR" evidence="3">
    <location>
        <begin position="168"/>
        <end position="202"/>
    </location>
</feature>
<dbReference type="OrthoDB" id="185373at2759"/>
<sequence>MEAYGIGGQYNKAEAVFRRKQTSGPEPSAITYQIILKIFAEANKFKEAEEIFQSLMNDNKSPLKPDQKMFHMMIYVHKKARSYEKAYKLFCLMKERGVHRSTVTFNSLMSFANDYKEVSRIYDQMQRAGLRPDVVSYALLIHAYGKARREDEALAVFEEMLDAGVRPTRKAHNILLDAFAISGLVEQARTVFMCMRRDRFTPDLCSYATLLSAYINAPDMEGAEKFFKRLGQDGIEPNIVTYGTLIKGYAKMNDHEKMIHKYKEMVTSGIKANQIIFTTMMDAYGRNKDFGSAVFWFKEMEVHGCPPDQKAKKVLLSLAKTDEEREEANQLTGNKSNYQSIRFPGDEDEDEDDDSEFSDEIDEVTLSESGEERQAPTRKAHNILLDAFAISGLVEQARTVFMCMRRDRFTPDLCSYATLLSAYINAPDMEGAEKFFKRLGQDGIEPNIVTYGTLIKGYAKMNDHEKMIHKYKEMVTSGIKANQIIFTTMMDAYGRNKDFGSAVFWFKEMEVHGCPPDQKAKKVLLSLAKTDEEREEANQLTGNKSNYQSIRFPGDEDEDEDDDSEFSDEIDEVTLSESGEERQALVANLA</sequence>
<evidence type="ECO:0000313" key="5">
    <source>
        <dbReference type="EMBL" id="KAJ8446767.1"/>
    </source>
</evidence>
<dbReference type="Pfam" id="PF01535">
    <property type="entry name" value="PPR"/>
    <property type="match status" value="4"/>
</dbReference>
<protein>
    <recommendedName>
        <fullName evidence="7">Pentatricopeptide repeat-containing protein</fullName>
    </recommendedName>
</protein>
<gene>
    <name evidence="5" type="ORF">Cgig2_000778</name>
</gene>
<feature type="repeat" description="PPR" evidence="3">
    <location>
        <begin position="482"/>
        <end position="516"/>
    </location>
</feature>
<dbReference type="InterPro" id="IPR002885">
    <property type="entry name" value="PPR_rpt"/>
</dbReference>
<feature type="region of interest" description="Disordered" evidence="4">
    <location>
        <begin position="535"/>
        <end position="590"/>
    </location>
</feature>
<dbReference type="PROSITE" id="PS51375">
    <property type="entry name" value="PPR"/>
    <property type="match status" value="11"/>
</dbReference>
<dbReference type="InterPro" id="IPR011990">
    <property type="entry name" value="TPR-like_helical_dom_sf"/>
</dbReference>
<reference evidence="5" key="1">
    <citation type="submission" date="2022-04" db="EMBL/GenBank/DDBJ databases">
        <title>Carnegiea gigantea Genome sequencing and assembly v2.</title>
        <authorList>
            <person name="Copetti D."/>
            <person name="Sanderson M.J."/>
            <person name="Burquez A."/>
            <person name="Wojciechowski M.F."/>
        </authorList>
    </citation>
    <scope>NUCLEOTIDE SEQUENCE</scope>
    <source>
        <strain evidence="5">SGP5-SGP5p</strain>
        <tissue evidence="5">Aerial part</tissue>
    </source>
</reference>
<organism evidence="5 6">
    <name type="scientific">Carnegiea gigantea</name>
    <dbReference type="NCBI Taxonomy" id="171969"/>
    <lineage>
        <taxon>Eukaryota</taxon>
        <taxon>Viridiplantae</taxon>
        <taxon>Streptophyta</taxon>
        <taxon>Embryophyta</taxon>
        <taxon>Tracheophyta</taxon>
        <taxon>Spermatophyta</taxon>
        <taxon>Magnoliopsida</taxon>
        <taxon>eudicotyledons</taxon>
        <taxon>Gunneridae</taxon>
        <taxon>Pentapetalae</taxon>
        <taxon>Caryophyllales</taxon>
        <taxon>Cactineae</taxon>
        <taxon>Cactaceae</taxon>
        <taxon>Cactoideae</taxon>
        <taxon>Echinocereeae</taxon>
        <taxon>Carnegiea</taxon>
    </lineage>
</organism>
<feature type="repeat" description="PPR" evidence="3">
    <location>
        <begin position="412"/>
        <end position="446"/>
    </location>
</feature>